<evidence type="ECO:0000313" key="3">
    <source>
        <dbReference type="Proteomes" id="UP000236220"/>
    </source>
</evidence>
<feature type="domain" description="VOC" evidence="1">
    <location>
        <begin position="9"/>
        <end position="126"/>
    </location>
</feature>
<dbReference type="Proteomes" id="UP000236220">
    <property type="component" value="Unassembled WGS sequence"/>
</dbReference>
<comment type="caution">
    <text evidence="2">The sequence shown here is derived from an EMBL/GenBank/DDBJ whole genome shotgun (WGS) entry which is preliminary data.</text>
</comment>
<dbReference type="InterPro" id="IPR004360">
    <property type="entry name" value="Glyas_Fos-R_dOase_dom"/>
</dbReference>
<protein>
    <submittedName>
        <fullName evidence="2">Glyoxalase-like domain</fullName>
    </submittedName>
</protein>
<evidence type="ECO:0000259" key="1">
    <source>
        <dbReference type="PROSITE" id="PS51819"/>
    </source>
</evidence>
<dbReference type="OrthoDB" id="674527at2"/>
<accession>A0A2K1PYS9</accession>
<dbReference type="CDD" id="cd08356">
    <property type="entry name" value="VOC_CChe_VCA0619_like"/>
    <property type="match status" value="1"/>
</dbReference>
<name>A0A2K1PYS9_9GAMM</name>
<dbReference type="PROSITE" id="PS51819">
    <property type="entry name" value="VOC"/>
    <property type="match status" value="1"/>
</dbReference>
<dbReference type="InterPro" id="IPR037523">
    <property type="entry name" value="VOC_core"/>
</dbReference>
<dbReference type="AlphaFoldDB" id="A0A2K1PYS9"/>
<evidence type="ECO:0000313" key="2">
    <source>
        <dbReference type="EMBL" id="PNS07951.1"/>
    </source>
</evidence>
<dbReference type="Gene3D" id="3.10.180.10">
    <property type="entry name" value="2,3-Dihydroxybiphenyl 1,2-Dioxygenase, domain 1"/>
    <property type="match status" value="1"/>
</dbReference>
<sequence length="134" mass="15700">MTTHEHDDALGVVEIKAFVPARDFELSKRFYRDLGFEIPWSSDDLAYLHAGNASFLLQKFYEPEHAGNFMMHLLVHDVEAWWQRVQSQRLAERYDVRTEPPADRPWMIRDFVLFDPSGVLWRIGENPPTPMNAP</sequence>
<keyword evidence="3" id="KW-1185">Reference proteome</keyword>
<organism evidence="2 3">
    <name type="scientific">Solilutibacter silvestris</name>
    <dbReference type="NCBI Taxonomy" id="1645665"/>
    <lineage>
        <taxon>Bacteria</taxon>
        <taxon>Pseudomonadati</taxon>
        <taxon>Pseudomonadota</taxon>
        <taxon>Gammaproteobacteria</taxon>
        <taxon>Lysobacterales</taxon>
        <taxon>Lysobacteraceae</taxon>
        <taxon>Solilutibacter</taxon>
    </lineage>
</organism>
<dbReference type="SUPFAM" id="SSF54593">
    <property type="entry name" value="Glyoxalase/Bleomycin resistance protein/Dihydroxybiphenyl dioxygenase"/>
    <property type="match status" value="1"/>
</dbReference>
<dbReference type="RefSeq" id="WP_103075596.1">
    <property type="nucleotide sequence ID" value="NZ_NPZB01000002.1"/>
</dbReference>
<gene>
    <name evidence="2" type="ORF">Lysil_2127</name>
</gene>
<proteinExistence type="predicted"/>
<reference evidence="2 3" key="1">
    <citation type="submission" date="2017-08" db="EMBL/GenBank/DDBJ databases">
        <title>Lysobacter sylvestris genome.</title>
        <authorList>
            <person name="Zhang D.-C."/>
            <person name="Albuquerque L."/>
            <person name="Franca L."/>
            <person name="Froufe H.J.C."/>
            <person name="Barroso C."/>
            <person name="Egas C."/>
            <person name="Da Costa M."/>
            <person name="Margesin R."/>
        </authorList>
    </citation>
    <scope>NUCLEOTIDE SEQUENCE [LARGE SCALE GENOMIC DNA]</scope>
    <source>
        <strain evidence="2 3">AM20-91</strain>
    </source>
</reference>
<dbReference type="EMBL" id="NPZB01000002">
    <property type="protein sequence ID" value="PNS07951.1"/>
    <property type="molecule type" value="Genomic_DNA"/>
</dbReference>
<dbReference type="Pfam" id="PF00903">
    <property type="entry name" value="Glyoxalase"/>
    <property type="match status" value="1"/>
</dbReference>
<dbReference type="InterPro" id="IPR029068">
    <property type="entry name" value="Glyas_Bleomycin-R_OHBP_Dase"/>
</dbReference>